<name>A0A8R1WGF9_BOMMO</name>
<dbReference type="KEGG" id="bmor:101741148"/>
<dbReference type="GeneID" id="101741148"/>
<evidence type="ECO:0000256" key="1">
    <source>
        <dbReference type="SAM" id="Phobius"/>
    </source>
</evidence>
<reference evidence="2" key="2">
    <citation type="submission" date="2022-06" db="UniProtKB">
        <authorList>
            <consortium name="EnsemblMetazoa"/>
        </authorList>
    </citation>
    <scope>IDENTIFICATION</scope>
    <source>
        <strain evidence="2">p50T (Dazao)</strain>
    </source>
</reference>
<sequence>MSLRYTRNYYDDRFRRRNVHGESSEGGFAIQNRTSQIEETEIRNDGTQETSESNVAGSSSSHILANDVSALSRDVDRWVRPQESSTTQSTGVQDSMMDLTHRSTVRSRCTGVNSMWYIVALVMPLFSVHNCVMTLRCTPSTVMNTAEIILHHVNKLCTKARANLRRLVQDQIARDFFATAMDIVLVIYALGFLILSLYQASVFG</sequence>
<organism evidence="2 3">
    <name type="scientific">Bombyx mori</name>
    <name type="common">Silk moth</name>
    <dbReference type="NCBI Taxonomy" id="7091"/>
    <lineage>
        <taxon>Eukaryota</taxon>
        <taxon>Metazoa</taxon>
        <taxon>Ecdysozoa</taxon>
        <taxon>Arthropoda</taxon>
        <taxon>Hexapoda</taxon>
        <taxon>Insecta</taxon>
        <taxon>Pterygota</taxon>
        <taxon>Neoptera</taxon>
        <taxon>Endopterygota</taxon>
        <taxon>Lepidoptera</taxon>
        <taxon>Glossata</taxon>
        <taxon>Ditrysia</taxon>
        <taxon>Bombycoidea</taxon>
        <taxon>Bombycidae</taxon>
        <taxon>Bombycinae</taxon>
        <taxon>Bombyx</taxon>
    </lineage>
</organism>
<protein>
    <submittedName>
        <fullName evidence="2">Uncharacterized protein</fullName>
    </submittedName>
</protein>
<dbReference type="AlphaFoldDB" id="A0A8R1WGF9"/>
<keyword evidence="1" id="KW-0472">Membrane</keyword>
<keyword evidence="3" id="KW-1185">Reference proteome</keyword>
<evidence type="ECO:0000313" key="2">
    <source>
        <dbReference type="EnsemblMetazoa" id="XP_004925278.1"/>
    </source>
</evidence>
<reference evidence="3" key="1">
    <citation type="journal article" date="2008" name="Insect Biochem. Mol. Biol.">
        <title>The genome of a lepidopteran model insect, the silkworm Bombyx mori.</title>
        <authorList>
            <consortium name="International Silkworm Genome Consortium"/>
        </authorList>
    </citation>
    <scope>NUCLEOTIDE SEQUENCE [LARGE SCALE GENOMIC DNA]</scope>
    <source>
        <strain evidence="3">p50T</strain>
    </source>
</reference>
<dbReference type="EnsemblMetazoa" id="XM_004925221.4">
    <property type="protein sequence ID" value="XP_004925278.1"/>
    <property type="gene ID" value="LOC101741148"/>
</dbReference>
<feature type="transmembrane region" description="Helical" evidence="1">
    <location>
        <begin position="176"/>
        <end position="198"/>
    </location>
</feature>
<keyword evidence="1" id="KW-0812">Transmembrane</keyword>
<keyword evidence="1" id="KW-1133">Transmembrane helix</keyword>
<proteinExistence type="predicted"/>
<dbReference type="RefSeq" id="XP_004925278.1">
    <property type="nucleotide sequence ID" value="XM_004925221.5"/>
</dbReference>
<feature type="transmembrane region" description="Helical" evidence="1">
    <location>
        <begin position="115"/>
        <end position="135"/>
    </location>
</feature>
<accession>A0A8R1WGF9</accession>
<dbReference type="OrthoDB" id="7438227at2759"/>
<dbReference type="Proteomes" id="UP000005204">
    <property type="component" value="Unassembled WGS sequence"/>
</dbReference>
<evidence type="ECO:0000313" key="3">
    <source>
        <dbReference type="Proteomes" id="UP000005204"/>
    </source>
</evidence>